<evidence type="ECO:0000256" key="1">
    <source>
        <dbReference type="SAM" id="Phobius"/>
    </source>
</evidence>
<evidence type="ECO:0000313" key="2">
    <source>
        <dbReference type="EMBL" id="RGD55615.1"/>
    </source>
</evidence>
<dbReference type="InterPro" id="IPR021257">
    <property type="entry name" value="DUF2809"/>
</dbReference>
<dbReference type="EMBL" id="QVIG01000003">
    <property type="protein sequence ID" value="RGD55615.1"/>
    <property type="molecule type" value="Genomic_DNA"/>
</dbReference>
<feature type="transmembrane region" description="Helical" evidence="1">
    <location>
        <begin position="48"/>
        <end position="65"/>
    </location>
</feature>
<dbReference type="Pfam" id="PF10990">
    <property type="entry name" value="DUF2809"/>
    <property type="match status" value="1"/>
</dbReference>
<name>A0A372ZK43_9ACTN</name>
<keyword evidence="1" id="KW-1133">Transmembrane helix</keyword>
<comment type="caution">
    <text evidence="2">The sequence shown here is derived from an EMBL/GenBank/DDBJ whole genome shotgun (WGS) entry which is preliminary data.</text>
</comment>
<dbReference type="RefSeq" id="WP_117492945.1">
    <property type="nucleotide sequence ID" value="NZ_QVIG01000003.1"/>
</dbReference>
<keyword evidence="1" id="KW-0472">Membrane</keyword>
<dbReference type="AlphaFoldDB" id="A0A372ZK43"/>
<dbReference type="Proteomes" id="UP000263377">
    <property type="component" value="Unassembled WGS sequence"/>
</dbReference>
<keyword evidence="3" id="KW-1185">Reference proteome</keyword>
<accession>A0A372ZK43</accession>
<sequence length="142" mass="14493">MNDLGGSGSRALRRTRLAAASAAVLTVAAGLGVRAVFGGDFAKCAGDALYTVLLYALLVLAAPRLRPGRAAAVAAALSWAVELFQLTGLPDAWGRHSTLARLVLGSTFNPPDLLWYLVGAGCAGALHRVLRTSRVAAPGGAV</sequence>
<reference evidence="2 3" key="1">
    <citation type="submission" date="2018-08" db="EMBL/GenBank/DDBJ databases">
        <title>Diversity &amp; Physiological Properties of Lignin-Decomposing Actinobacteria from Soil.</title>
        <authorList>
            <person name="Roh S.G."/>
            <person name="Kim S.B."/>
        </authorList>
    </citation>
    <scope>NUCLEOTIDE SEQUENCE [LARGE SCALE GENOMIC DNA]</scope>
    <source>
        <strain evidence="2 3">MMS17-GH009</strain>
    </source>
</reference>
<keyword evidence="1" id="KW-0812">Transmembrane</keyword>
<gene>
    <name evidence="2" type="ORF">DR950_40450</name>
</gene>
<protein>
    <submittedName>
        <fullName evidence="2">DUF2809 domain-containing protein</fullName>
    </submittedName>
</protein>
<evidence type="ECO:0000313" key="3">
    <source>
        <dbReference type="Proteomes" id="UP000263377"/>
    </source>
</evidence>
<proteinExistence type="predicted"/>
<organism evidence="2 3">
    <name type="scientific">Kitasatospora xanthocidica</name>
    <dbReference type="NCBI Taxonomy" id="83382"/>
    <lineage>
        <taxon>Bacteria</taxon>
        <taxon>Bacillati</taxon>
        <taxon>Actinomycetota</taxon>
        <taxon>Actinomycetes</taxon>
        <taxon>Kitasatosporales</taxon>
        <taxon>Streptomycetaceae</taxon>
        <taxon>Kitasatospora</taxon>
    </lineage>
</organism>